<dbReference type="RefSeq" id="WP_186867672.1">
    <property type="nucleotide sequence ID" value="NZ_JACOPH010000016.1"/>
</dbReference>
<evidence type="ECO:0000313" key="2">
    <source>
        <dbReference type="EMBL" id="MBC5715261.1"/>
    </source>
</evidence>
<sequence length="235" mass="26239">MDNNQLIEKLMCFGMTRQEAAIYLCLAENGEMTGYEASKQTGISRSNAYNALAGLVDKGAAYTTEGTAVRYHAVEAEEFCANKIRLLEEMKMQLKEYMPKQKKEAEGYLTITGDAHIRNKVKNMIAQSEKRIYLSMTKNCVHIFENEIRTAVSEGKKVVIITDAKLDMPGAVCYQSEDKGRQIGVITDSTNVLTGEIGNGGESTCLYSGQQNFVQVFKDSMRNEIQLIQLMKGEK</sequence>
<dbReference type="CDD" id="cd09124">
    <property type="entry name" value="PLDc_like_TrmB_middle"/>
    <property type="match status" value="1"/>
</dbReference>
<protein>
    <submittedName>
        <fullName evidence="2">TrmB family transcriptional regulator</fullName>
    </submittedName>
</protein>
<dbReference type="InterPro" id="IPR002831">
    <property type="entry name" value="Tscrpt_reg_TrmB_N"/>
</dbReference>
<dbReference type="InterPro" id="IPR036390">
    <property type="entry name" value="WH_DNA-bd_sf"/>
</dbReference>
<comment type="caution">
    <text evidence="2">The sequence shown here is derived from an EMBL/GenBank/DDBJ whole genome shotgun (WGS) entry which is preliminary data.</text>
</comment>
<name>A0A923LSW5_9FIRM</name>
<accession>A0A923LSW5</accession>
<dbReference type="EMBL" id="JACOPH010000016">
    <property type="protein sequence ID" value="MBC5715261.1"/>
    <property type="molecule type" value="Genomic_DNA"/>
</dbReference>
<dbReference type="InterPro" id="IPR051797">
    <property type="entry name" value="TrmB-like"/>
</dbReference>
<proteinExistence type="predicted"/>
<dbReference type="AlphaFoldDB" id="A0A923LSW5"/>
<dbReference type="Gene3D" id="1.10.10.10">
    <property type="entry name" value="Winged helix-like DNA-binding domain superfamily/Winged helix DNA-binding domain"/>
    <property type="match status" value="1"/>
</dbReference>
<evidence type="ECO:0000313" key="3">
    <source>
        <dbReference type="Proteomes" id="UP000606720"/>
    </source>
</evidence>
<dbReference type="Pfam" id="PF01978">
    <property type="entry name" value="TrmB"/>
    <property type="match status" value="1"/>
</dbReference>
<reference evidence="2" key="1">
    <citation type="submission" date="2020-08" db="EMBL/GenBank/DDBJ databases">
        <title>Genome public.</title>
        <authorList>
            <person name="Liu C."/>
            <person name="Sun Q."/>
        </authorList>
    </citation>
    <scope>NUCLEOTIDE SEQUENCE</scope>
    <source>
        <strain evidence="2">BX1005</strain>
    </source>
</reference>
<dbReference type="InterPro" id="IPR036388">
    <property type="entry name" value="WH-like_DNA-bd_sf"/>
</dbReference>
<dbReference type="PANTHER" id="PTHR34293:SF1">
    <property type="entry name" value="HTH-TYPE TRANSCRIPTIONAL REGULATOR TRMBL2"/>
    <property type="match status" value="1"/>
</dbReference>
<dbReference type="Proteomes" id="UP000606720">
    <property type="component" value="Unassembled WGS sequence"/>
</dbReference>
<dbReference type="SUPFAM" id="SSF46785">
    <property type="entry name" value="Winged helix' DNA-binding domain"/>
    <property type="match status" value="1"/>
</dbReference>
<evidence type="ECO:0000259" key="1">
    <source>
        <dbReference type="Pfam" id="PF01978"/>
    </source>
</evidence>
<organism evidence="2 3">
    <name type="scientific">Roseburia zhanii</name>
    <dbReference type="NCBI Taxonomy" id="2763064"/>
    <lineage>
        <taxon>Bacteria</taxon>
        <taxon>Bacillati</taxon>
        <taxon>Bacillota</taxon>
        <taxon>Clostridia</taxon>
        <taxon>Lachnospirales</taxon>
        <taxon>Lachnospiraceae</taxon>
        <taxon>Roseburia</taxon>
    </lineage>
</organism>
<keyword evidence="3" id="KW-1185">Reference proteome</keyword>
<gene>
    <name evidence="2" type="ORF">H8S17_13805</name>
</gene>
<dbReference type="PANTHER" id="PTHR34293">
    <property type="entry name" value="HTH-TYPE TRANSCRIPTIONAL REGULATOR TRMBL2"/>
    <property type="match status" value="1"/>
</dbReference>
<feature type="domain" description="Transcription regulator TrmB N-terminal" evidence="1">
    <location>
        <begin position="10"/>
        <end position="77"/>
    </location>
</feature>